<dbReference type="SUPFAM" id="SSF47413">
    <property type="entry name" value="lambda repressor-like DNA-binding domains"/>
    <property type="match status" value="1"/>
</dbReference>
<proteinExistence type="predicted"/>
<dbReference type="EMBL" id="JAUTBA010000001">
    <property type="protein sequence ID" value="MDQ1148074.1"/>
    <property type="molecule type" value="Genomic_DNA"/>
</dbReference>
<dbReference type="Pfam" id="PF01381">
    <property type="entry name" value="HTH_3"/>
    <property type="match status" value="1"/>
</dbReference>
<dbReference type="CDD" id="cd00093">
    <property type="entry name" value="HTH_XRE"/>
    <property type="match status" value="1"/>
</dbReference>
<evidence type="ECO:0000313" key="4">
    <source>
        <dbReference type="Proteomes" id="UP001244640"/>
    </source>
</evidence>
<dbReference type="PANTHER" id="PTHR46558">
    <property type="entry name" value="TRACRIPTIONAL REGULATORY PROTEIN-RELATED-RELATED"/>
    <property type="match status" value="1"/>
</dbReference>
<dbReference type="PROSITE" id="PS50943">
    <property type="entry name" value="HTH_CROC1"/>
    <property type="match status" value="1"/>
</dbReference>
<evidence type="ECO:0000256" key="1">
    <source>
        <dbReference type="ARBA" id="ARBA00023125"/>
    </source>
</evidence>
<evidence type="ECO:0000259" key="2">
    <source>
        <dbReference type="PROSITE" id="PS50943"/>
    </source>
</evidence>
<dbReference type="InterPro" id="IPR001387">
    <property type="entry name" value="Cro/C1-type_HTH"/>
</dbReference>
<name>A0ABU0TZT8_9SPHI</name>
<organism evidence="3 4">
    <name type="scientific">Sphingobacterium zeae</name>
    <dbReference type="NCBI Taxonomy" id="1776859"/>
    <lineage>
        <taxon>Bacteria</taxon>
        <taxon>Pseudomonadati</taxon>
        <taxon>Bacteroidota</taxon>
        <taxon>Sphingobacteriia</taxon>
        <taxon>Sphingobacteriales</taxon>
        <taxon>Sphingobacteriaceae</taxon>
        <taxon>Sphingobacterium</taxon>
    </lineage>
</organism>
<dbReference type="PANTHER" id="PTHR46558:SF4">
    <property type="entry name" value="DNA-BIDING PHAGE PROTEIN"/>
    <property type="match status" value="1"/>
</dbReference>
<evidence type="ECO:0000313" key="3">
    <source>
        <dbReference type="EMBL" id="MDQ1148074.1"/>
    </source>
</evidence>
<keyword evidence="4" id="KW-1185">Reference proteome</keyword>
<gene>
    <name evidence="3" type="ORF">QE382_000058</name>
</gene>
<dbReference type="Proteomes" id="UP001244640">
    <property type="component" value="Unassembled WGS sequence"/>
</dbReference>
<reference evidence="3 4" key="1">
    <citation type="submission" date="2023-07" db="EMBL/GenBank/DDBJ databases">
        <title>Functional and genomic diversity of the sorghum phyllosphere microbiome.</title>
        <authorList>
            <person name="Shade A."/>
        </authorList>
    </citation>
    <scope>NUCLEOTIDE SEQUENCE [LARGE SCALE GENOMIC DNA]</scope>
    <source>
        <strain evidence="3 4">SORGH_AS_0892</strain>
    </source>
</reference>
<comment type="caution">
    <text evidence="3">The sequence shown here is derived from an EMBL/GenBank/DDBJ whole genome shotgun (WGS) entry which is preliminary data.</text>
</comment>
<sequence>MKTLGKKIRLLRQQKGWTQQEVAKQLDVSIPAFSKMETGITDLNLSRLNQIAKLFNLTLVQLVSNSDTDDIKDYSNEISMLARKLQQKDDEIIQIRKKIIALYEQLEKDTPTL</sequence>
<dbReference type="SMART" id="SM00530">
    <property type="entry name" value="HTH_XRE"/>
    <property type="match status" value="1"/>
</dbReference>
<dbReference type="InterPro" id="IPR010982">
    <property type="entry name" value="Lambda_DNA-bd_dom_sf"/>
</dbReference>
<keyword evidence="1" id="KW-0238">DNA-binding</keyword>
<accession>A0ABU0TZT8</accession>
<protein>
    <submittedName>
        <fullName evidence="3">Transcriptional regulator with XRE-family HTH domain</fullName>
    </submittedName>
</protein>
<feature type="domain" description="HTH cro/C1-type" evidence="2">
    <location>
        <begin position="8"/>
        <end position="62"/>
    </location>
</feature>
<dbReference type="RefSeq" id="WP_307184213.1">
    <property type="nucleotide sequence ID" value="NZ_JAUTBA010000001.1"/>
</dbReference>
<dbReference type="Gene3D" id="1.10.260.40">
    <property type="entry name" value="lambda repressor-like DNA-binding domains"/>
    <property type="match status" value="1"/>
</dbReference>